<dbReference type="Proteomes" id="UP001172721">
    <property type="component" value="Unassembled WGS sequence"/>
</dbReference>
<comment type="caution">
    <text evidence="3">The sequence shown here is derived from an EMBL/GenBank/DDBJ whole genome shotgun (WGS) entry which is preliminary data.</text>
</comment>
<sequence length="339" mass="40219">MHRNRLFLFFLVILYINVAVYPSFVFAQDNTNSPNYITKKELDILLKKTPQNLTKEDLNEMLLKSNEALLESRKDKIDLLEGNISSILTLLGIILAVLALLFTGFGFWLKGNFTEKLNQVNQMKEEVEKNKKLVDENLQKSNGLNDKLDIAIGKLKHSKDEFDRETKYIKSELEKLHFLKNHMQRLEEYVNFHFENIKIMHDFNKINMETPIILKEIEDLLNLDLDDAPIYDVITEDIKNILDYHTHEEVSLKNYLVEAYNYNKNYLKEAEEDVKKRYEEMFSASKDIINDDNIEDFYHDELKDSYEEWSNLLTDTKNIQSVLKELYNKILDYQKNHQE</sequence>
<feature type="coiled-coil region" evidence="1">
    <location>
        <begin position="110"/>
        <end position="140"/>
    </location>
</feature>
<accession>A0ABT8HSC4</accession>
<evidence type="ECO:0000313" key="3">
    <source>
        <dbReference type="EMBL" id="MDN4523187.1"/>
    </source>
</evidence>
<dbReference type="EMBL" id="JAUHTR010000001">
    <property type="protein sequence ID" value="MDN4523187.1"/>
    <property type="molecule type" value="Genomic_DNA"/>
</dbReference>
<organism evidence="3 4">
    <name type="scientific">Fictibacillus fluitans</name>
    <dbReference type="NCBI Taxonomy" id="3058422"/>
    <lineage>
        <taxon>Bacteria</taxon>
        <taxon>Bacillati</taxon>
        <taxon>Bacillota</taxon>
        <taxon>Bacilli</taxon>
        <taxon>Bacillales</taxon>
        <taxon>Fictibacillaceae</taxon>
        <taxon>Fictibacillus</taxon>
    </lineage>
</organism>
<keyword evidence="4" id="KW-1185">Reference proteome</keyword>
<name>A0ABT8HSC4_9BACL</name>
<evidence type="ECO:0000256" key="1">
    <source>
        <dbReference type="SAM" id="Coils"/>
    </source>
</evidence>
<evidence type="ECO:0000313" key="4">
    <source>
        <dbReference type="Proteomes" id="UP001172721"/>
    </source>
</evidence>
<keyword evidence="1" id="KW-0175">Coiled coil</keyword>
<protein>
    <submittedName>
        <fullName evidence="3">Uncharacterized protein</fullName>
    </submittedName>
</protein>
<reference evidence="3" key="1">
    <citation type="submission" date="2023-07" db="EMBL/GenBank/DDBJ databases">
        <title>Fictibacillus sp. isolated from freshwater pond.</title>
        <authorList>
            <person name="Kirdat K."/>
            <person name="Bhat A."/>
            <person name="Mourya A."/>
            <person name="Yadav A."/>
        </authorList>
    </citation>
    <scope>NUCLEOTIDE SEQUENCE</scope>
    <source>
        <strain evidence="3">NE201</strain>
    </source>
</reference>
<keyword evidence="2" id="KW-1133">Transmembrane helix</keyword>
<evidence type="ECO:0000256" key="2">
    <source>
        <dbReference type="SAM" id="Phobius"/>
    </source>
</evidence>
<feature type="transmembrane region" description="Helical" evidence="2">
    <location>
        <begin position="87"/>
        <end position="109"/>
    </location>
</feature>
<keyword evidence="2" id="KW-0472">Membrane</keyword>
<proteinExistence type="predicted"/>
<gene>
    <name evidence="3" type="ORF">QYB97_01810</name>
</gene>
<keyword evidence="2" id="KW-0812">Transmembrane</keyword>
<dbReference type="RefSeq" id="WP_301164248.1">
    <property type="nucleotide sequence ID" value="NZ_JAUHTR010000001.1"/>
</dbReference>